<dbReference type="PANTHER" id="PTHR45982:SF5">
    <property type="entry name" value="RCC DOMAIN-CONTAINING PROTEIN ATS1"/>
    <property type="match status" value="1"/>
</dbReference>
<dbReference type="PANTHER" id="PTHR45982">
    <property type="entry name" value="REGULATOR OF CHROMOSOME CONDENSATION"/>
    <property type="match status" value="1"/>
</dbReference>
<evidence type="ECO:0000256" key="3">
    <source>
        <dbReference type="PROSITE-ProRule" id="PRU00235"/>
    </source>
</evidence>
<keyword evidence="2" id="KW-0677">Repeat</keyword>
<dbReference type="InterPro" id="IPR000408">
    <property type="entry name" value="Reg_chr_condens"/>
</dbReference>
<accession>A0AAN7SUA6</accession>
<name>A0AAN7SUA6_9EURO</name>
<feature type="repeat" description="RCC1" evidence="3">
    <location>
        <begin position="162"/>
        <end position="220"/>
    </location>
</feature>
<sequence>MAEPAPKRRKTTLHALGSNGNYQLGFSHTQDTSTPTKCVFHDKNITLNHVPLAEHEEVKKIITGGNHTLLLTNLGRVWSAGLNDTGQRGLVAPEELGIQNGLSAGERSDTAFSSGDVGFGGWRLLSWTGAQHLQRDTGRDHTAYVTDLAATWTASYLVLDNTSVYSCGSGQKGELGLGKDVVASTTPKRCFDLQDVEPGESTTVKQIAGCMSHAVVLSTSGKLYGWGASRKGQLGQVMRETKVSWTPRRVDLGLTDGEEWPVDQVCAGRDFTFVVGRRSQEQYFLGDASKLGIELPLPLTESTEKREHGVNIHAGWTSITVLSSNGTAQAFGKSPQGFVKNLVRARTLHNIASMAVGSEHCLAISDDGDVLASGWNEHGNCGDENDLDAVDNAQQANTIWHNKANHRTIGVAAGCATSFILTESIAVDETENG</sequence>
<gene>
    <name evidence="5" type="primary">ATS1</name>
    <name evidence="5" type="ORF">LTR05_007803</name>
</gene>
<dbReference type="Gene3D" id="2.130.10.30">
    <property type="entry name" value="Regulator of chromosome condensation 1/beta-lactamase-inhibitor protein II"/>
    <property type="match status" value="2"/>
</dbReference>
<evidence type="ECO:0000259" key="4">
    <source>
        <dbReference type="Pfam" id="PF25390"/>
    </source>
</evidence>
<feature type="repeat" description="RCC1" evidence="3">
    <location>
        <begin position="11"/>
        <end position="74"/>
    </location>
</feature>
<keyword evidence="1" id="KW-0344">Guanine-nucleotide releasing factor</keyword>
<dbReference type="Proteomes" id="UP001309876">
    <property type="component" value="Unassembled WGS sequence"/>
</dbReference>
<dbReference type="PROSITE" id="PS50012">
    <property type="entry name" value="RCC1_3"/>
    <property type="match status" value="3"/>
</dbReference>
<dbReference type="InterPro" id="IPR009091">
    <property type="entry name" value="RCC1/BLIP-II"/>
</dbReference>
<evidence type="ECO:0000313" key="6">
    <source>
        <dbReference type="Proteomes" id="UP001309876"/>
    </source>
</evidence>
<feature type="domain" description="RCC1-like" evidence="4">
    <location>
        <begin position="13"/>
        <end position="419"/>
    </location>
</feature>
<keyword evidence="6" id="KW-1185">Reference proteome</keyword>
<dbReference type="SUPFAM" id="SSF50985">
    <property type="entry name" value="RCC1/BLIP-II"/>
    <property type="match status" value="1"/>
</dbReference>
<evidence type="ECO:0000256" key="2">
    <source>
        <dbReference type="ARBA" id="ARBA00022737"/>
    </source>
</evidence>
<dbReference type="EMBL" id="JAVRRJ010000009">
    <property type="protein sequence ID" value="KAK5081670.1"/>
    <property type="molecule type" value="Genomic_DNA"/>
</dbReference>
<dbReference type="InterPro" id="IPR051553">
    <property type="entry name" value="Ran_GTPase-activating"/>
</dbReference>
<evidence type="ECO:0000256" key="1">
    <source>
        <dbReference type="ARBA" id="ARBA00022658"/>
    </source>
</evidence>
<organism evidence="5 6">
    <name type="scientific">Lithohypha guttulata</name>
    <dbReference type="NCBI Taxonomy" id="1690604"/>
    <lineage>
        <taxon>Eukaryota</taxon>
        <taxon>Fungi</taxon>
        <taxon>Dikarya</taxon>
        <taxon>Ascomycota</taxon>
        <taxon>Pezizomycotina</taxon>
        <taxon>Eurotiomycetes</taxon>
        <taxon>Chaetothyriomycetidae</taxon>
        <taxon>Chaetothyriales</taxon>
        <taxon>Trichomeriaceae</taxon>
        <taxon>Lithohypha</taxon>
    </lineage>
</organism>
<dbReference type="Pfam" id="PF25390">
    <property type="entry name" value="WD40_RLD"/>
    <property type="match status" value="1"/>
</dbReference>
<protein>
    <submittedName>
        <fullName evidence="5">Alpha tubulin suppressor</fullName>
    </submittedName>
</protein>
<evidence type="ECO:0000313" key="5">
    <source>
        <dbReference type="EMBL" id="KAK5081670.1"/>
    </source>
</evidence>
<proteinExistence type="predicted"/>
<feature type="repeat" description="RCC1" evidence="3">
    <location>
        <begin position="221"/>
        <end position="278"/>
    </location>
</feature>
<dbReference type="AlphaFoldDB" id="A0AAN7SUA6"/>
<comment type="caution">
    <text evidence="5">The sequence shown here is derived from an EMBL/GenBank/DDBJ whole genome shotgun (WGS) entry which is preliminary data.</text>
</comment>
<reference evidence="5 6" key="1">
    <citation type="submission" date="2023-08" db="EMBL/GenBank/DDBJ databases">
        <title>Black Yeasts Isolated from many extreme environments.</title>
        <authorList>
            <person name="Coleine C."/>
            <person name="Stajich J.E."/>
            <person name="Selbmann L."/>
        </authorList>
    </citation>
    <scope>NUCLEOTIDE SEQUENCE [LARGE SCALE GENOMIC DNA]</scope>
    <source>
        <strain evidence="5 6">CCFEE 5910</strain>
    </source>
</reference>
<dbReference type="InterPro" id="IPR058923">
    <property type="entry name" value="RCC1-like_dom"/>
</dbReference>
<dbReference type="PRINTS" id="PR00633">
    <property type="entry name" value="RCCNDNSATION"/>
</dbReference>